<evidence type="ECO:0000313" key="2">
    <source>
        <dbReference type="EMBL" id="GBP45921.1"/>
    </source>
</evidence>
<keyword evidence="3" id="KW-1185">Reference proteome</keyword>
<accession>A0A4C1W4E1</accession>
<gene>
    <name evidence="2" type="ORF">EVAR_41222_1</name>
</gene>
<feature type="compositionally biased region" description="Polar residues" evidence="1">
    <location>
        <begin position="45"/>
        <end position="54"/>
    </location>
</feature>
<reference evidence="2 3" key="1">
    <citation type="journal article" date="2019" name="Commun. Biol.">
        <title>The bagworm genome reveals a unique fibroin gene that provides high tensile strength.</title>
        <authorList>
            <person name="Kono N."/>
            <person name="Nakamura H."/>
            <person name="Ohtoshi R."/>
            <person name="Tomita M."/>
            <person name="Numata K."/>
            <person name="Arakawa K."/>
        </authorList>
    </citation>
    <scope>NUCLEOTIDE SEQUENCE [LARGE SCALE GENOMIC DNA]</scope>
</reference>
<proteinExistence type="predicted"/>
<comment type="caution">
    <text evidence="2">The sequence shown here is derived from an EMBL/GenBank/DDBJ whole genome shotgun (WGS) entry which is preliminary data.</text>
</comment>
<name>A0A4C1W4E1_EUMVA</name>
<protein>
    <submittedName>
        <fullName evidence="2">Uncharacterized protein</fullName>
    </submittedName>
</protein>
<evidence type="ECO:0000256" key="1">
    <source>
        <dbReference type="SAM" id="MobiDB-lite"/>
    </source>
</evidence>
<dbReference type="Proteomes" id="UP000299102">
    <property type="component" value="Unassembled WGS sequence"/>
</dbReference>
<organism evidence="2 3">
    <name type="scientific">Eumeta variegata</name>
    <name type="common">Bagworm moth</name>
    <name type="synonym">Eumeta japonica</name>
    <dbReference type="NCBI Taxonomy" id="151549"/>
    <lineage>
        <taxon>Eukaryota</taxon>
        <taxon>Metazoa</taxon>
        <taxon>Ecdysozoa</taxon>
        <taxon>Arthropoda</taxon>
        <taxon>Hexapoda</taxon>
        <taxon>Insecta</taxon>
        <taxon>Pterygota</taxon>
        <taxon>Neoptera</taxon>
        <taxon>Endopterygota</taxon>
        <taxon>Lepidoptera</taxon>
        <taxon>Glossata</taxon>
        <taxon>Ditrysia</taxon>
        <taxon>Tineoidea</taxon>
        <taxon>Psychidae</taxon>
        <taxon>Oiketicinae</taxon>
        <taxon>Eumeta</taxon>
    </lineage>
</organism>
<sequence length="98" mass="10276">MCTASNCFGVYFAPRPRSIPGSGLPKRTGEQINWESSRRAPREGTSGSAGTSRPPSELSPIARTTPATSAGAGWATRRTSIATESNKYTSIGFNGLIA</sequence>
<evidence type="ECO:0000313" key="3">
    <source>
        <dbReference type="Proteomes" id="UP000299102"/>
    </source>
</evidence>
<dbReference type="AlphaFoldDB" id="A0A4C1W4E1"/>
<dbReference type="EMBL" id="BGZK01000474">
    <property type="protein sequence ID" value="GBP45921.1"/>
    <property type="molecule type" value="Genomic_DNA"/>
</dbReference>
<feature type="region of interest" description="Disordered" evidence="1">
    <location>
        <begin position="16"/>
        <end position="75"/>
    </location>
</feature>